<dbReference type="Gramene" id="TraesARI2B03G00847440.1">
    <property type="protein sequence ID" value="TraesARI2B03G00847440.1"/>
    <property type="gene ID" value="TraesARI2B03G00847440"/>
</dbReference>
<evidence type="ECO:0000259" key="5">
    <source>
        <dbReference type="Pfam" id="PF23598"/>
    </source>
</evidence>
<feature type="compositionally biased region" description="Basic and acidic residues" evidence="3">
    <location>
        <begin position="865"/>
        <end position="890"/>
    </location>
</feature>
<dbReference type="InterPro" id="IPR044974">
    <property type="entry name" value="Disease_R_plants"/>
</dbReference>
<dbReference type="Gramene" id="TraesSTA2B03G00839450.1">
    <property type="protein sequence ID" value="TraesSTA2B03G00839450.1"/>
    <property type="gene ID" value="TraesSTA2B03G00839450"/>
</dbReference>
<dbReference type="Gramene" id="TraesCS2B02G065500.1">
    <property type="protein sequence ID" value="TraesCS2B02G065500.1"/>
    <property type="gene ID" value="TraesCS2B02G065500"/>
</dbReference>
<dbReference type="Gramene" id="TraesCS2B03G0140600.1">
    <property type="protein sequence ID" value="TraesCS2B03G0140600.1.CDS"/>
    <property type="gene ID" value="TraesCS2B03G0140600"/>
</dbReference>
<evidence type="ECO:0000256" key="1">
    <source>
        <dbReference type="ARBA" id="ARBA00022737"/>
    </source>
</evidence>
<dbReference type="Gramene" id="TraesLDM2B03G00840590.1">
    <property type="protein sequence ID" value="TraesLDM2B03G00840590.1"/>
    <property type="gene ID" value="TraesLDM2B03G00840590"/>
</dbReference>
<evidence type="ECO:0000256" key="2">
    <source>
        <dbReference type="ARBA" id="ARBA00022821"/>
    </source>
</evidence>
<feature type="compositionally biased region" description="Polar residues" evidence="3">
    <location>
        <begin position="854"/>
        <end position="864"/>
    </location>
</feature>
<name>A0A3B6BYE1_WHEAT</name>
<dbReference type="STRING" id="4565.A0A3B6BYE1"/>
<dbReference type="Gramene" id="TraesCAD_scaffold_000473_01G000200.1">
    <property type="protein sequence ID" value="TraesCAD_scaffold_000473_01G000200.1"/>
    <property type="gene ID" value="TraesCAD_scaffold_000473_01G000200"/>
</dbReference>
<dbReference type="SUPFAM" id="SSF52540">
    <property type="entry name" value="P-loop containing nucleoside triphosphate hydrolases"/>
    <property type="match status" value="1"/>
</dbReference>
<proteinExistence type="predicted"/>
<dbReference type="Pfam" id="PF00931">
    <property type="entry name" value="NB-ARC"/>
    <property type="match status" value="1"/>
</dbReference>
<dbReference type="GeneID" id="123043326"/>
<dbReference type="Pfam" id="PF23598">
    <property type="entry name" value="LRR_14"/>
    <property type="match status" value="1"/>
</dbReference>
<feature type="compositionally biased region" description="Polar residues" evidence="3">
    <location>
        <begin position="836"/>
        <end position="846"/>
    </location>
</feature>
<evidence type="ECO:0000256" key="3">
    <source>
        <dbReference type="SAM" id="MobiDB-lite"/>
    </source>
</evidence>
<feature type="compositionally biased region" description="Polar residues" evidence="3">
    <location>
        <begin position="912"/>
        <end position="929"/>
    </location>
</feature>
<dbReference type="InterPro" id="IPR055414">
    <property type="entry name" value="LRR_R13L4/SHOC2-like"/>
</dbReference>
<reference evidence="6" key="1">
    <citation type="submission" date="2018-08" db="EMBL/GenBank/DDBJ databases">
        <authorList>
            <person name="Rossello M."/>
        </authorList>
    </citation>
    <scope>NUCLEOTIDE SEQUENCE [LARGE SCALE GENOMIC DNA]</scope>
    <source>
        <strain evidence="6">cv. Chinese Spring</strain>
    </source>
</reference>
<dbReference type="PRINTS" id="PR00364">
    <property type="entry name" value="DISEASERSIST"/>
</dbReference>
<organism evidence="6">
    <name type="scientific">Triticum aestivum</name>
    <name type="common">Wheat</name>
    <dbReference type="NCBI Taxonomy" id="4565"/>
    <lineage>
        <taxon>Eukaryota</taxon>
        <taxon>Viridiplantae</taxon>
        <taxon>Streptophyta</taxon>
        <taxon>Embryophyta</taxon>
        <taxon>Tracheophyta</taxon>
        <taxon>Spermatophyta</taxon>
        <taxon>Magnoliopsida</taxon>
        <taxon>Liliopsida</taxon>
        <taxon>Poales</taxon>
        <taxon>Poaceae</taxon>
        <taxon>BOP clade</taxon>
        <taxon>Pooideae</taxon>
        <taxon>Triticodae</taxon>
        <taxon>Triticeae</taxon>
        <taxon>Triticinae</taxon>
        <taxon>Triticum</taxon>
    </lineage>
</organism>
<protein>
    <recommendedName>
        <fullName evidence="8">NB-ARC domain-containing protein</fullName>
    </recommendedName>
</protein>
<dbReference type="Gramene" id="TraesMAC2B03G00836660.1">
    <property type="protein sequence ID" value="TraesMAC2B03G00836660.1"/>
    <property type="gene ID" value="TraesMAC2B03G00836660"/>
</dbReference>
<dbReference type="EnsemblPlants" id="TraesCS2B02G065500.1">
    <property type="protein sequence ID" value="TraesCS2B02G065500.1"/>
    <property type="gene ID" value="TraesCS2B02G065500"/>
</dbReference>
<feature type="domain" description="Disease resistance R13L4/SHOC-2-like LRR" evidence="5">
    <location>
        <begin position="631"/>
        <end position="785"/>
    </location>
</feature>
<keyword evidence="1" id="KW-0677">Repeat</keyword>
<dbReference type="SUPFAM" id="SSF52058">
    <property type="entry name" value="L domain-like"/>
    <property type="match status" value="1"/>
</dbReference>
<keyword evidence="2" id="KW-0611">Plant defense</keyword>
<reference evidence="6" key="2">
    <citation type="submission" date="2018-10" db="UniProtKB">
        <authorList>
            <consortium name="EnsemblPlants"/>
        </authorList>
    </citation>
    <scope>IDENTIFICATION</scope>
</reference>
<feature type="compositionally biased region" description="Basic and acidic residues" evidence="3">
    <location>
        <begin position="930"/>
        <end position="940"/>
    </location>
</feature>
<dbReference type="Gramene" id="TraesROB_scaffold_000094_01G000100.1">
    <property type="protein sequence ID" value="TraesROB_scaffold_000094_01G000100.1"/>
    <property type="gene ID" value="TraesROB_scaffold_000094_01G000100"/>
</dbReference>
<evidence type="ECO:0000313" key="7">
    <source>
        <dbReference type="Proteomes" id="UP000019116"/>
    </source>
</evidence>
<dbReference type="GO" id="GO:0006952">
    <property type="term" value="P:defense response"/>
    <property type="evidence" value="ECO:0007669"/>
    <property type="project" value="UniProtKB-KW"/>
</dbReference>
<feature type="region of interest" description="Disordered" evidence="3">
    <location>
        <begin position="836"/>
        <end position="948"/>
    </location>
</feature>
<dbReference type="AlphaFoldDB" id="A0A3B6BYE1"/>
<dbReference type="OrthoDB" id="1747797at2759"/>
<dbReference type="Gramene" id="TraesSYM2B03G00849240.1">
    <property type="protein sequence ID" value="TraesSYM2B03G00849240.1"/>
    <property type="gene ID" value="TraesSYM2B03G00849240"/>
</dbReference>
<dbReference type="Gene3D" id="3.40.50.300">
    <property type="entry name" value="P-loop containing nucleotide triphosphate hydrolases"/>
    <property type="match status" value="1"/>
</dbReference>
<dbReference type="PANTHER" id="PTHR23155:SF1227">
    <property type="entry name" value="OS11G0462500 PROTEIN"/>
    <property type="match status" value="1"/>
</dbReference>
<dbReference type="GO" id="GO:0051707">
    <property type="term" value="P:response to other organism"/>
    <property type="evidence" value="ECO:0007669"/>
    <property type="project" value="UniProtKB-ARBA"/>
</dbReference>
<feature type="region of interest" description="Disordered" evidence="3">
    <location>
        <begin position="105"/>
        <end position="161"/>
    </location>
</feature>
<dbReference type="SMR" id="A0A3B6BYE1"/>
<dbReference type="Gene3D" id="1.10.10.10">
    <property type="entry name" value="Winged helix-like DNA-binding domain superfamily/Winged helix DNA-binding domain"/>
    <property type="match status" value="1"/>
</dbReference>
<dbReference type="Gene3D" id="3.80.10.10">
    <property type="entry name" value="Ribonuclease Inhibitor"/>
    <property type="match status" value="2"/>
</dbReference>
<evidence type="ECO:0000259" key="4">
    <source>
        <dbReference type="Pfam" id="PF00931"/>
    </source>
</evidence>
<feature type="domain" description="NB-ARC" evidence="4">
    <location>
        <begin position="184"/>
        <end position="253"/>
    </location>
</feature>
<evidence type="ECO:0008006" key="8">
    <source>
        <dbReference type="Google" id="ProtNLM"/>
    </source>
</evidence>
<dbReference type="Gramene" id="TraesRN2B0100141000.1">
    <property type="protein sequence ID" value="TraesRN2B0100141000.1"/>
    <property type="gene ID" value="TraesRN2B0100141000"/>
</dbReference>
<dbReference type="InterPro" id="IPR036388">
    <property type="entry name" value="WH-like_DNA-bd_sf"/>
</dbReference>
<dbReference type="Proteomes" id="UP000019116">
    <property type="component" value="Chromosome 2B"/>
</dbReference>
<dbReference type="Gramene" id="TraesJUL2B03G00843700.1">
    <property type="protein sequence ID" value="TraesJUL2B03G00843700.1"/>
    <property type="gene ID" value="TraesJUL2B03G00843700"/>
</dbReference>
<sequence>MVPTCDPALGSVCTFFLPKIWSAIWQKEKLDIEVQSLKAELRHVLGIIQDCRLRGSDPGGTLNIAKLRQMANEIEDCIQSCQIAKTLKTRADLIRMIPNLKERSKELGENYKAQQKSVPPSTREESTTSRHQGSSGGSGASGHGQSLPGGDSGVVEPSCTDPVDMDGRIKELLELVKRSASETKSNQLKVISISGFCGIGKTLLADQVYFHKDCAQPQFAVRARVFAAGKSHDEVLEEILEQVLSTSENDGEIRPQHNGKLSHGRAPQSKIPHPRNKSVNDKGKKKVRTSSHWQNGELDHGRATQCVIERLRSHLKNKRFLILIVDIQIWTDIASVLEGVGEMHSRVIVTTTIQSIATKWASPKNHLYKMSTLNEVYSAVLFFKKFKGKEYKGLHKDELHSSKLLLEKCEGLPLALISTAKFLSGRILDNKACSEAWKRLCGTENEETSMLQKMQLVLANTCAGLSGTNMTPALMDCLFYFSMFPPNHQVRKNSLVRRLLAEGMEQNDAGEKINVEELIHRLIDRSIIQSMEVSTGGDVKRCKASSLMYEYIFHRSMSEEFMAVFSDLMDNGFNEKGYVRRLSIHATETGIGQAKLPDDLSHLHTLAVFDTKKPEATRDLANHLFGGKGILAKHKVLRVLDLKECAGLDEKHLQTICNLLLLKYLSLGDSIVRVPRKIAQLKLLETLDLSRTKVVTVYIEVFGLPKLTHLLGKVRLSARDSVFGVEKWKRFLANKCKLDTLAGFITGRSEALPQLIGHMRKLNKVKIWIHSTADRRNLEHLTEGIKEFVRKDRYESEAGRSLSIDFSGCIEEYLERSLHFLNLEGPHTDEMQESANIQGNAQGAKSEQQEDSKQCMSTDGSSGRNEIKDMKDDNQEYQTEKGEGTVKKQDNAQGEQINQEDRAQKYLGSQGGSTSSQIKNMSENSQDYQTQEKEEAKEVPDYDDANSKNGTGIMQVLVEIQTELDERPSKLTSLKLGGKLPKFPVQLVTQMTGIQRLCLSSTGLSGKDIVDALSVLPSLIYLKLRDDDLRHLNIENKQFPSLRHVCFSVKDGNLPCPTFIQQFCNLHEVYLHANLDYEARRLWKEASESHPERPRIFFAESKYEGTSSEAVTQNQ</sequence>
<evidence type="ECO:0000313" key="6">
    <source>
        <dbReference type="EnsemblPlants" id="TraesCS2B02G065500.1"/>
    </source>
</evidence>
<dbReference type="PANTHER" id="PTHR23155">
    <property type="entry name" value="DISEASE RESISTANCE PROTEIN RP"/>
    <property type="match status" value="1"/>
</dbReference>
<dbReference type="Gramene" id="TraesCLE_scaffold_011226_01G000300.1">
    <property type="protein sequence ID" value="TraesCLE_scaffold_011226_01G000300.1"/>
    <property type="gene ID" value="TraesCLE_scaffold_011226_01G000300"/>
</dbReference>
<dbReference type="InterPro" id="IPR027417">
    <property type="entry name" value="P-loop_NTPase"/>
</dbReference>
<gene>
    <name evidence="6" type="primary">LOC123043326</name>
</gene>
<dbReference type="InterPro" id="IPR032675">
    <property type="entry name" value="LRR_dom_sf"/>
</dbReference>
<keyword evidence="7" id="KW-1185">Reference proteome</keyword>
<feature type="region of interest" description="Disordered" evidence="3">
    <location>
        <begin position="247"/>
        <end position="292"/>
    </location>
</feature>
<accession>A0A3B6BYE1</accession>
<dbReference type="InterPro" id="IPR002182">
    <property type="entry name" value="NB-ARC"/>
</dbReference>
<dbReference type="GO" id="GO:0043531">
    <property type="term" value="F:ADP binding"/>
    <property type="evidence" value="ECO:0007669"/>
    <property type="project" value="InterPro"/>
</dbReference>
<dbReference type="RefSeq" id="XP_044321679.1">
    <property type="nucleotide sequence ID" value="XM_044465744.1"/>
</dbReference>
<dbReference type="Gramene" id="TraesLAC2B03G00835280.1">
    <property type="protein sequence ID" value="TraesLAC2B03G00835280.1"/>
    <property type="gene ID" value="TraesLAC2B03G00835280"/>
</dbReference>